<comment type="caution">
    <text evidence="2">The sequence shown here is derived from an EMBL/GenBank/DDBJ whole genome shotgun (WGS) entry which is preliminary data.</text>
</comment>
<reference evidence="2" key="1">
    <citation type="thesis" date="2020" institute="ProQuest LLC" country="789 East Eisenhower Parkway, Ann Arbor, MI, USA">
        <title>Comparative Genomics and Chromosome Evolution.</title>
        <authorList>
            <person name="Mudd A.B."/>
        </authorList>
    </citation>
    <scope>NUCLEOTIDE SEQUENCE</scope>
    <source>
        <strain evidence="2">1538</strain>
        <tissue evidence="2">Blood</tissue>
    </source>
</reference>
<keyword evidence="1" id="KW-0812">Transmembrane</keyword>
<dbReference type="Proteomes" id="UP001181693">
    <property type="component" value="Unassembled WGS sequence"/>
</dbReference>
<feature type="transmembrane region" description="Helical" evidence="1">
    <location>
        <begin position="7"/>
        <end position="26"/>
    </location>
</feature>
<keyword evidence="1" id="KW-0472">Membrane</keyword>
<evidence type="ECO:0000256" key="1">
    <source>
        <dbReference type="SAM" id="Phobius"/>
    </source>
</evidence>
<proteinExistence type="predicted"/>
<sequence>MLRDLHICRHLLMPQILFWIFTIYLLPKKPTTQVLIYPFPTVAPFVFFTELVEESCPMLPISVHCFPLDLNGDLGQPNTGQLLCNQVS</sequence>
<evidence type="ECO:0000313" key="2">
    <source>
        <dbReference type="EMBL" id="DBA30693.1"/>
    </source>
</evidence>
<gene>
    <name evidence="2" type="ORF">GDO54_006647</name>
</gene>
<dbReference type="EMBL" id="DYDO01000002">
    <property type="protein sequence ID" value="DBA30693.1"/>
    <property type="molecule type" value="Genomic_DNA"/>
</dbReference>
<evidence type="ECO:0000313" key="3">
    <source>
        <dbReference type="Proteomes" id="UP001181693"/>
    </source>
</evidence>
<dbReference type="AlphaFoldDB" id="A0AAV3AY69"/>
<name>A0AAV3AY69_PYXAD</name>
<accession>A0AAV3AY69</accession>
<protein>
    <submittedName>
        <fullName evidence="2">Uncharacterized protein</fullName>
    </submittedName>
</protein>
<organism evidence="2 3">
    <name type="scientific">Pyxicephalus adspersus</name>
    <name type="common">African bullfrog</name>
    <dbReference type="NCBI Taxonomy" id="30357"/>
    <lineage>
        <taxon>Eukaryota</taxon>
        <taxon>Metazoa</taxon>
        <taxon>Chordata</taxon>
        <taxon>Craniata</taxon>
        <taxon>Vertebrata</taxon>
        <taxon>Euteleostomi</taxon>
        <taxon>Amphibia</taxon>
        <taxon>Batrachia</taxon>
        <taxon>Anura</taxon>
        <taxon>Neobatrachia</taxon>
        <taxon>Ranoidea</taxon>
        <taxon>Pyxicephalidae</taxon>
        <taxon>Pyxicephalinae</taxon>
        <taxon>Pyxicephalus</taxon>
    </lineage>
</organism>
<keyword evidence="1" id="KW-1133">Transmembrane helix</keyword>
<keyword evidence="3" id="KW-1185">Reference proteome</keyword>